<keyword evidence="1" id="KW-0560">Oxidoreductase</keyword>
<dbReference type="Pfam" id="PF00106">
    <property type="entry name" value="adh_short"/>
    <property type="match status" value="1"/>
</dbReference>
<accession>A0AAD7BKU6</accession>
<evidence type="ECO:0000256" key="1">
    <source>
        <dbReference type="ARBA" id="ARBA00023002"/>
    </source>
</evidence>
<comment type="caution">
    <text evidence="2">The sequence shown here is derived from an EMBL/GenBank/DDBJ whole genome shotgun (WGS) entry which is preliminary data.</text>
</comment>
<dbReference type="InterPro" id="IPR002347">
    <property type="entry name" value="SDR_fam"/>
</dbReference>
<proteinExistence type="predicted"/>
<feature type="non-terminal residue" evidence="2">
    <location>
        <position position="342"/>
    </location>
</feature>
<dbReference type="Gene3D" id="3.40.50.720">
    <property type="entry name" value="NAD(P)-binding Rossmann-like Domain"/>
    <property type="match status" value="1"/>
</dbReference>
<name>A0AAD7BKU6_9AGAR</name>
<dbReference type="Proteomes" id="UP001221142">
    <property type="component" value="Unassembled WGS sequence"/>
</dbReference>
<evidence type="ECO:0000313" key="3">
    <source>
        <dbReference type="Proteomes" id="UP001221142"/>
    </source>
</evidence>
<dbReference type="EMBL" id="JARKIF010000014">
    <property type="protein sequence ID" value="KAJ7623735.1"/>
    <property type="molecule type" value="Genomic_DNA"/>
</dbReference>
<keyword evidence="3" id="KW-1185">Reference proteome</keyword>
<dbReference type="InterPro" id="IPR036291">
    <property type="entry name" value="NAD(P)-bd_dom_sf"/>
</dbReference>
<dbReference type="PRINTS" id="PR00081">
    <property type="entry name" value="GDHRDH"/>
</dbReference>
<gene>
    <name evidence="2" type="ORF">FB45DRAFT_798042</name>
</gene>
<reference evidence="2" key="1">
    <citation type="submission" date="2023-03" db="EMBL/GenBank/DDBJ databases">
        <title>Massive genome expansion in bonnet fungi (Mycena s.s.) driven by repeated elements and novel gene families across ecological guilds.</title>
        <authorList>
            <consortium name="Lawrence Berkeley National Laboratory"/>
            <person name="Harder C.B."/>
            <person name="Miyauchi S."/>
            <person name="Viragh M."/>
            <person name="Kuo A."/>
            <person name="Thoen E."/>
            <person name="Andreopoulos B."/>
            <person name="Lu D."/>
            <person name="Skrede I."/>
            <person name="Drula E."/>
            <person name="Henrissat B."/>
            <person name="Morin E."/>
            <person name="Kohler A."/>
            <person name="Barry K."/>
            <person name="LaButti K."/>
            <person name="Morin E."/>
            <person name="Salamov A."/>
            <person name="Lipzen A."/>
            <person name="Mereny Z."/>
            <person name="Hegedus B."/>
            <person name="Baldrian P."/>
            <person name="Stursova M."/>
            <person name="Weitz H."/>
            <person name="Taylor A."/>
            <person name="Grigoriev I.V."/>
            <person name="Nagy L.G."/>
            <person name="Martin F."/>
            <person name="Kauserud H."/>
        </authorList>
    </citation>
    <scope>NUCLEOTIDE SEQUENCE</scope>
    <source>
        <strain evidence="2">9284</strain>
    </source>
</reference>
<dbReference type="PANTHER" id="PTHR43157">
    <property type="entry name" value="PHOSPHATIDYLINOSITOL-GLYCAN BIOSYNTHESIS CLASS F PROTEIN-RELATED"/>
    <property type="match status" value="1"/>
</dbReference>
<dbReference type="GO" id="GO:0016491">
    <property type="term" value="F:oxidoreductase activity"/>
    <property type="evidence" value="ECO:0007669"/>
    <property type="project" value="UniProtKB-KW"/>
</dbReference>
<evidence type="ECO:0008006" key="4">
    <source>
        <dbReference type="Google" id="ProtNLM"/>
    </source>
</evidence>
<dbReference type="AlphaFoldDB" id="A0AAD7BKU6"/>
<dbReference type="SUPFAM" id="SSF51735">
    <property type="entry name" value="NAD(P)-binding Rossmann-fold domains"/>
    <property type="match status" value="1"/>
</dbReference>
<sequence length="342" mass="37899">MKSGIWNMLKTQWAPQPPVLQVDLTGKTVLVLGANTGLGFEAAQHFARMNPGRVILACRSQSKGQAALEKLKAATGYEQAELWIVDLADFESVKKFVDKFERDGGRLDILIANAAAATFTYEATKDGWESSLQVNYLAPSLLILLLLPVLFKTAEEHTTVPRIVVVSSMMHYWLEIEKPVSESPEIIQTLGKAEYCTPRAMGPRYALTKLLNIFFVRALDAHLPSSPSLVVDAVCPGYCRSELRRVLSGFAAFFDRLMELALAFTTEVGSRQLVWAALAEQDHPEKMRGQYVSGSRVQEVSDFVLSPQGSKVQDLIWQNTLDILCEVDGRVKAIVDNYLSSS</sequence>
<organism evidence="2 3">
    <name type="scientific">Roridomyces roridus</name>
    <dbReference type="NCBI Taxonomy" id="1738132"/>
    <lineage>
        <taxon>Eukaryota</taxon>
        <taxon>Fungi</taxon>
        <taxon>Dikarya</taxon>
        <taxon>Basidiomycota</taxon>
        <taxon>Agaricomycotina</taxon>
        <taxon>Agaricomycetes</taxon>
        <taxon>Agaricomycetidae</taxon>
        <taxon>Agaricales</taxon>
        <taxon>Marasmiineae</taxon>
        <taxon>Mycenaceae</taxon>
        <taxon>Roridomyces</taxon>
    </lineage>
</organism>
<dbReference type="PANTHER" id="PTHR43157:SF31">
    <property type="entry name" value="PHOSPHATIDYLINOSITOL-GLYCAN BIOSYNTHESIS CLASS F PROTEIN"/>
    <property type="match status" value="1"/>
</dbReference>
<protein>
    <recommendedName>
        <fullName evidence="4">NAD(P)-binding protein</fullName>
    </recommendedName>
</protein>
<evidence type="ECO:0000313" key="2">
    <source>
        <dbReference type="EMBL" id="KAJ7623735.1"/>
    </source>
</evidence>